<accession>A0A8E5MIA8</accession>
<name>A0A8E5MIA8_USTVR</name>
<dbReference type="EMBL" id="CP072756">
    <property type="protein sequence ID" value="QUC20377.1"/>
    <property type="molecule type" value="Genomic_DNA"/>
</dbReference>
<dbReference type="Proteomes" id="UP000027002">
    <property type="component" value="Chromosome 4"/>
</dbReference>
<dbReference type="GeneID" id="66065396"/>
<dbReference type="KEGG" id="uvi:66065396"/>
<gene>
    <name evidence="2" type="ORF">UV8b_04618</name>
</gene>
<proteinExistence type="predicted"/>
<evidence type="ECO:0000313" key="2">
    <source>
        <dbReference type="EMBL" id="QUC20377.1"/>
    </source>
</evidence>
<dbReference type="Gene3D" id="3.30.160.20">
    <property type="match status" value="1"/>
</dbReference>
<dbReference type="CDD" id="cd00048">
    <property type="entry name" value="DSRM_SF"/>
    <property type="match status" value="1"/>
</dbReference>
<dbReference type="PANTHER" id="PTHR42030:SF1">
    <property type="entry name" value="DRBM DOMAIN-CONTAINING PROTEIN"/>
    <property type="match status" value="1"/>
</dbReference>
<evidence type="ECO:0000313" key="3">
    <source>
        <dbReference type="Proteomes" id="UP000027002"/>
    </source>
</evidence>
<dbReference type="SUPFAM" id="SSF54768">
    <property type="entry name" value="dsRNA-binding domain-like"/>
    <property type="match status" value="1"/>
</dbReference>
<protein>
    <recommendedName>
        <fullName evidence="4">DRBM domain-containing protein</fullName>
    </recommendedName>
</protein>
<organism evidence="2 3">
    <name type="scientific">Ustilaginoidea virens</name>
    <name type="common">Rice false smut fungus</name>
    <name type="synonym">Villosiclava virens</name>
    <dbReference type="NCBI Taxonomy" id="1159556"/>
    <lineage>
        <taxon>Eukaryota</taxon>
        <taxon>Fungi</taxon>
        <taxon>Dikarya</taxon>
        <taxon>Ascomycota</taxon>
        <taxon>Pezizomycotina</taxon>
        <taxon>Sordariomycetes</taxon>
        <taxon>Hypocreomycetidae</taxon>
        <taxon>Hypocreales</taxon>
        <taxon>Clavicipitaceae</taxon>
        <taxon>Ustilaginoidea</taxon>
    </lineage>
</organism>
<dbReference type="AlphaFoldDB" id="A0A8E5MIA8"/>
<sequence>MQSAATRHSVQVPLVQLHMNPIIKGKKKVAPKDGPSGHQSSPHTFPHHPGVGLALPRLTGGRKHQIYKTHQCLPCCARRDLELDRCRDPTQTTRRILKQFPIFVAASLSLDLVCHPKFFAFVLVVSTCTESADLYHLEFPPNFAIGCGTETASMMASSPTYSCSGSSGSSNCSWQERLEDFCQKAQLTSPIFHIVSDRRGGRTAWSSRVTVYGQTLAARYWYDGKNLNNAREDAAERAFLWLVTATGQSNSQLCGSW</sequence>
<dbReference type="OrthoDB" id="5418749at2759"/>
<feature type="region of interest" description="Disordered" evidence="1">
    <location>
        <begin position="26"/>
        <end position="52"/>
    </location>
</feature>
<dbReference type="RefSeq" id="XP_042998050.1">
    <property type="nucleotide sequence ID" value="XM_043142116.1"/>
</dbReference>
<evidence type="ECO:0000256" key="1">
    <source>
        <dbReference type="SAM" id="MobiDB-lite"/>
    </source>
</evidence>
<reference evidence="2" key="1">
    <citation type="submission" date="2020-03" db="EMBL/GenBank/DDBJ databases">
        <title>A mixture of massive structural variations and highly conserved coding sequences in Ustilaginoidea virens genome.</title>
        <authorList>
            <person name="Zhang K."/>
            <person name="Zhao Z."/>
            <person name="Zhang Z."/>
            <person name="Li Y."/>
            <person name="Hsiang T."/>
            <person name="Sun W."/>
        </authorList>
    </citation>
    <scope>NUCLEOTIDE SEQUENCE</scope>
    <source>
        <strain evidence="2">UV-8b</strain>
    </source>
</reference>
<dbReference type="PANTHER" id="PTHR42030">
    <property type="entry name" value="DRBM DOMAIN-CONTAINING PROTEIN"/>
    <property type="match status" value="1"/>
</dbReference>
<evidence type="ECO:0008006" key="4">
    <source>
        <dbReference type="Google" id="ProtNLM"/>
    </source>
</evidence>
<keyword evidence="3" id="KW-1185">Reference proteome</keyword>